<dbReference type="PRINTS" id="PR00081">
    <property type="entry name" value="GDHRDH"/>
</dbReference>
<dbReference type="Gene3D" id="3.40.50.720">
    <property type="entry name" value="NAD(P)-binding Rossmann-like Domain"/>
    <property type="match status" value="1"/>
</dbReference>
<reference evidence="3 4" key="1">
    <citation type="journal article" date="2021" name="Elife">
        <title>Chloroplast acquisition without the gene transfer in kleptoplastic sea slugs, Plakobranchus ocellatus.</title>
        <authorList>
            <person name="Maeda T."/>
            <person name="Takahashi S."/>
            <person name="Yoshida T."/>
            <person name="Shimamura S."/>
            <person name="Takaki Y."/>
            <person name="Nagai Y."/>
            <person name="Toyoda A."/>
            <person name="Suzuki Y."/>
            <person name="Arimoto A."/>
            <person name="Ishii H."/>
            <person name="Satoh N."/>
            <person name="Nishiyama T."/>
            <person name="Hasebe M."/>
            <person name="Maruyama T."/>
            <person name="Minagawa J."/>
            <person name="Obokata J."/>
            <person name="Shigenobu S."/>
        </authorList>
    </citation>
    <scope>NUCLEOTIDE SEQUENCE [LARGE SCALE GENOMIC DNA]</scope>
</reference>
<dbReference type="PANTHER" id="PTHR43544">
    <property type="entry name" value="SHORT-CHAIN DEHYDROGENASE/REDUCTASE"/>
    <property type="match status" value="1"/>
</dbReference>
<keyword evidence="4" id="KW-1185">Reference proteome</keyword>
<evidence type="ECO:0000313" key="4">
    <source>
        <dbReference type="Proteomes" id="UP000762676"/>
    </source>
</evidence>
<name>A0AAV4ERB4_9GAST</name>
<dbReference type="GO" id="GO:0016491">
    <property type="term" value="F:oxidoreductase activity"/>
    <property type="evidence" value="ECO:0007669"/>
    <property type="project" value="UniProtKB-KW"/>
</dbReference>
<evidence type="ECO:0000256" key="2">
    <source>
        <dbReference type="ARBA" id="ARBA00023002"/>
    </source>
</evidence>
<dbReference type="InterPro" id="IPR036291">
    <property type="entry name" value="NAD(P)-bd_dom_sf"/>
</dbReference>
<evidence type="ECO:0000256" key="1">
    <source>
        <dbReference type="ARBA" id="ARBA00022857"/>
    </source>
</evidence>
<organism evidence="3 4">
    <name type="scientific">Elysia marginata</name>
    <dbReference type="NCBI Taxonomy" id="1093978"/>
    <lineage>
        <taxon>Eukaryota</taxon>
        <taxon>Metazoa</taxon>
        <taxon>Spiralia</taxon>
        <taxon>Lophotrochozoa</taxon>
        <taxon>Mollusca</taxon>
        <taxon>Gastropoda</taxon>
        <taxon>Heterobranchia</taxon>
        <taxon>Euthyneura</taxon>
        <taxon>Panpulmonata</taxon>
        <taxon>Sacoglossa</taxon>
        <taxon>Placobranchoidea</taxon>
        <taxon>Plakobranchidae</taxon>
        <taxon>Elysia</taxon>
    </lineage>
</organism>
<protein>
    <submittedName>
        <fullName evidence="3">C-factor-like</fullName>
    </submittedName>
</protein>
<sequence>MVTGASRGLGLEFVTQMLAFPSPPEVVIAACRNPSSATNLQAIAKSDHRLKIISLDVEKDEDIEKAFQETQSFVGEKGLNILINNAGFYDQSNNGRLQDVTRESMQKHFNINVSGQLMVIQKFLPLLELAISNRGSKDLNCQAEVVMLSSIAGSQNLTYQAGLLSCLHYKCSKSAGTMASILLSRELRSAGIHVLSLHPGWVRTDMGGPEANLSVEESFSGCLKVIGSASANTTGKFLDYSGAELPY</sequence>
<accession>A0AAV4ERB4</accession>
<evidence type="ECO:0000313" key="3">
    <source>
        <dbReference type="EMBL" id="GFR63362.1"/>
    </source>
</evidence>
<dbReference type="EMBL" id="BMAT01000286">
    <property type="protein sequence ID" value="GFR63362.1"/>
    <property type="molecule type" value="Genomic_DNA"/>
</dbReference>
<keyword evidence="2" id="KW-0560">Oxidoreductase</keyword>
<dbReference type="Proteomes" id="UP000762676">
    <property type="component" value="Unassembled WGS sequence"/>
</dbReference>
<keyword evidence="1" id="KW-0521">NADP</keyword>
<comment type="caution">
    <text evidence="3">The sequence shown here is derived from an EMBL/GenBank/DDBJ whole genome shotgun (WGS) entry which is preliminary data.</text>
</comment>
<dbReference type="InterPro" id="IPR002347">
    <property type="entry name" value="SDR_fam"/>
</dbReference>
<dbReference type="Pfam" id="PF00106">
    <property type="entry name" value="adh_short"/>
    <property type="match status" value="1"/>
</dbReference>
<dbReference type="CDD" id="cd05325">
    <property type="entry name" value="carb_red_sniffer_like_SDR_c"/>
    <property type="match status" value="1"/>
</dbReference>
<dbReference type="PANTHER" id="PTHR43544:SF7">
    <property type="entry name" value="NADB-LER2"/>
    <property type="match status" value="1"/>
</dbReference>
<dbReference type="InterPro" id="IPR051468">
    <property type="entry name" value="Fungal_SecMetab_SDRs"/>
</dbReference>
<dbReference type="SUPFAM" id="SSF51735">
    <property type="entry name" value="NAD(P)-binding Rossmann-fold domains"/>
    <property type="match status" value="1"/>
</dbReference>
<dbReference type="AlphaFoldDB" id="A0AAV4ERB4"/>
<dbReference type="GO" id="GO:0005737">
    <property type="term" value="C:cytoplasm"/>
    <property type="evidence" value="ECO:0007669"/>
    <property type="project" value="TreeGrafter"/>
</dbReference>
<gene>
    <name evidence="3" type="ORF">ElyMa_000154300</name>
</gene>
<proteinExistence type="predicted"/>